<evidence type="ECO:0000313" key="3">
    <source>
        <dbReference type="Proteomes" id="UP001600165"/>
    </source>
</evidence>
<proteinExistence type="predicted"/>
<evidence type="ECO:0000256" key="1">
    <source>
        <dbReference type="SAM" id="Phobius"/>
    </source>
</evidence>
<organism evidence="2 3">
    <name type="scientific">Almyronema epifaneia S1</name>
    <dbReference type="NCBI Taxonomy" id="2991925"/>
    <lineage>
        <taxon>Bacteria</taxon>
        <taxon>Bacillati</taxon>
        <taxon>Cyanobacteriota</taxon>
        <taxon>Cyanophyceae</taxon>
        <taxon>Nodosilineales</taxon>
        <taxon>Nodosilineaceae</taxon>
        <taxon>Almyronema</taxon>
        <taxon>Almyronema epifaneia</taxon>
    </lineage>
</organism>
<gene>
    <name evidence="2" type="ORF">ACFVKH_06245</name>
</gene>
<feature type="transmembrane region" description="Helical" evidence="1">
    <location>
        <begin position="21"/>
        <end position="42"/>
    </location>
</feature>
<comment type="caution">
    <text evidence="2">The sequence shown here is derived from an EMBL/GenBank/DDBJ whole genome shotgun (WGS) entry which is preliminary data.</text>
</comment>
<accession>A0ABW6ICI2</accession>
<keyword evidence="1" id="KW-0812">Transmembrane</keyword>
<evidence type="ECO:0000313" key="2">
    <source>
        <dbReference type="EMBL" id="MFE4105868.1"/>
    </source>
</evidence>
<evidence type="ECO:0008006" key="4">
    <source>
        <dbReference type="Google" id="ProtNLM"/>
    </source>
</evidence>
<keyword evidence="3" id="KW-1185">Reference proteome</keyword>
<dbReference type="RefSeq" id="WP_377963074.1">
    <property type="nucleotide sequence ID" value="NZ_JBHZOL010000041.1"/>
</dbReference>
<reference evidence="2 3" key="1">
    <citation type="submission" date="2024-10" db="EMBL/GenBank/DDBJ databases">
        <authorList>
            <person name="Ratan Roy A."/>
            <person name="Morales Sandoval P.H."/>
            <person name="De Los Santos Villalobos S."/>
            <person name="Chakraborty S."/>
            <person name="Mukherjee J."/>
        </authorList>
    </citation>
    <scope>NUCLEOTIDE SEQUENCE [LARGE SCALE GENOMIC DNA]</scope>
    <source>
        <strain evidence="2 3">S1</strain>
    </source>
</reference>
<sequence>MASRKVMIKKLDILSVGKIQALVLAVLGLIIGVFIALMSLSMGTAMGNNSPMAGLVGGIGAIIFIPLFYAVIGFIGGIITAVVYNLAASAIGGIEMEFDYTNDQL</sequence>
<keyword evidence="1" id="KW-1133">Transmembrane helix</keyword>
<keyword evidence="1" id="KW-0472">Membrane</keyword>
<feature type="transmembrane region" description="Helical" evidence="1">
    <location>
        <begin position="54"/>
        <end position="87"/>
    </location>
</feature>
<name>A0ABW6ICI2_9CYAN</name>
<dbReference type="Proteomes" id="UP001600165">
    <property type="component" value="Unassembled WGS sequence"/>
</dbReference>
<dbReference type="EMBL" id="JBHZOL010000041">
    <property type="protein sequence ID" value="MFE4105868.1"/>
    <property type="molecule type" value="Genomic_DNA"/>
</dbReference>
<protein>
    <recommendedName>
        <fullName evidence="4">DUF3566 domain-containing protein</fullName>
    </recommendedName>
</protein>